<reference evidence="9 10" key="1">
    <citation type="journal article" date="2021" name="Sci. Rep.">
        <title>Chromosome anchoring in Senegalese sole (Solea senegalensis) reveals sex-associated markers and genome rearrangements in flatfish.</title>
        <authorList>
            <person name="Guerrero-Cozar I."/>
            <person name="Gomez-Garrido J."/>
            <person name="Berbel C."/>
            <person name="Martinez-Blanch J.F."/>
            <person name="Alioto T."/>
            <person name="Claros M.G."/>
            <person name="Gagnaire P.A."/>
            <person name="Manchado M."/>
        </authorList>
    </citation>
    <scope>NUCLEOTIDE SEQUENCE [LARGE SCALE GENOMIC DNA]</scope>
    <source>
        <strain evidence="9">Sse05_10M</strain>
    </source>
</reference>
<evidence type="ECO:0000256" key="6">
    <source>
        <dbReference type="ARBA" id="ARBA00023180"/>
    </source>
</evidence>
<name>A0AAV6S424_SOLSE</name>
<dbReference type="AlphaFoldDB" id="A0AAV6S424"/>
<keyword evidence="10" id="KW-1185">Reference proteome</keyword>
<dbReference type="Pfam" id="PF02199">
    <property type="entry name" value="SapA"/>
    <property type="match status" value="1"/>
</dbReference>
<evidence type="ECO:0000256" key="5">
    <source>
        <dbReference type="ARBA" id="ARBA00023157"/>
    </source>
</evidence>
<dbReference type="Proteomes" id="UP000693946">
    <property type="component" value="Linkage Group LG15"/>
</dbReference>
<dbReference type="InterPro" id="IPR051428">
    <property type="entry name" value="Sphingo_Act-Surfact_Prot"/>
</dbReference>
<evidence type="ECO:0000313" key="9">
    <source>
        <dbReference type="EMBL" id="KAG7512455.1"/>
    </source>
</evidence>
<protein>
    <submittedName>
        <fullName evidence="9">Prosaposin-like</fullName>
    </submittedName>
</protein>
<accession>A0AAV6S424</accession>
<dbReference type="GO" id="GO:0005737">
    <property type="term" value="C:cytoplasm"/>
    <property type="evidence" value="ECO:0007669"/>
    <property type="project" value="UniProtKB-ARBA"/>
</dbReference>
<evidence type="ECO:0000256" key="1">
    <source>
        <dbReference type="ARBA" id="ARBA00004613"/>
    </source>
</evidence>
<evidence type="ECO:0000256" key="4">
    <source>
        <dbReference type="ARBA" id="ARBA00022737"/>
    </source>
</evidence>
<evidence type="ECO:0000256" key="2">
    <source>
        <dbReference type="ARBA" id="ARBA00022525"/>
    </source>
</evidence>
<comment type="caution">
    <text evidence="9">The sequence shown here is derived from an EMBL/GenBank/DDBJ whole genome shotgun (WGS) entry which is preliminary data.</text>
</comment>
<evidence type="ECO:0000256" key="7">
    <source>
        <dbReference type="SAM" id="SignalP"/>
    </source>
</evidence>
<gene>
    <name evidence="9" type="ORF">JOB18_030198</name>
</gene>
<keyword evidence="3 7" id="KW-0732">Signal</keyword>
<organism evidence="9 10">
    <name type="scientific">Solea senegalensis</name>
    <name type="common">Senegalese sole</name>
    <dbReference type="NCBI Taxonomy" id="28829"/>
    <lineage>
        <taxon>Eukaryota</taxon>
        <taxon>Metazoa</taxon>
        <taxon>Chordata</taxon>
        <taxon>Craniata</taxon>
        <taxon>Vertebrata</taxon>
        <taxon>Euteleostomi</taxon>
        <taxon>Actinopterygii</taxon>
        <taxon>Neopterygii</taxon>
        <taxon>Teleostei</taxon>
        <taxon>Neoteleostei</taxon>
        <taxon>Acanthomorphata</taxon>
        <taxon>Carangaria</taxon>
        <taxon>Pleuronectiformes</taxon>
        <taxon>Pleuronectoidei</taxon>
        <taxon>Soleidae</taxon>
        <taxon>Solea</taxon>
    </lineage>
</organism>
<dbReference type="InterPro" id="IPR008138">
    <property type="entry name" value="SapB_2"/>
</dbReference>
<dbReference type="GO" id="GO:0006629">
    <property type="term" value="P:lipid metabolic process"/>
    <property type="evidence" value="ECO:0007669"/>
    <property type="project" value="InterPro"/>
</dbReference>
<feature type="domain" description="Saposin B-type" evidence="8">
    <location>
        <begin position="49"/>
        <end position="132"/>
    </location>
</feature>
<feature type="chain" id="PRO_5043462253" evidence="7">
    <location>
        <begin position="23"/>
        <end position="280"/>
    </location>
</feature>
<keyword evidence="4" id="KW-0677">Repeat</keyword>
<evidence type="ECO:0000259" key="8">
    <source>
        <dbReference type="PROSITE" id="PS50015"/>
    </source>
</evidence>
<dbReference type="EMBL" id="JAGKHQ010000007">
    <property type="protein sequence ID" value="KAG7512455.1"/>
    <property type="molecule type" value="Genomic_DNA"/>
</dbReference>
<keyword evidence="5" id="KW-1015">Disulfide bond</keyword>
<feature type="domain" description="Saposin B-type" evidence="8">
    <location>
        <begin position="157"/>
        <end position="238"/>
    </location>
</feature>
<keyword evidence="2" id="KW-0964">Secreted</keyword>
<sequence length="280" mass="31142">MASLKFMVLLSIGLQGSSLTSALNTGDLQSFSDATGTSDESLFQATKQTGDVCQDCTQIFELLADLLSNTDIETKMIEGIDHVCDHLPGPSTAAKFCREEVEKMLPLVIAFITRAVKPEEACKIMGLCRSCDKQEKMLSYFVKEALQAAVTSDNKQPTTHCSFCLFLFKTLEDLLPKERTEALVIKLLEEICEIMPAPYQDQCEDIINKVTKTVLDAILSLATPKNICTLLHLCKGQQAAPVDPCILITQRCRDVRTALRCGTLLYCQRFVWRPLDYNSL</sequence>
<keyword evidence="6" id="KW-0325">Glycoprotein</keyword>
<comment type="subcellular location">
    <subcellularLocation>
        <location evidence="1">Secreted</location>
    </subcellularLocation>
</comment>
<proteinExistence type="predicted"/>
<evidence type="ECO:0000256" key="3">
    <source>
        <dbReference type="ARBA" id="ARBA00022729"/>
    </source>
</evidence>
<dbReference type="InterPro" id="IPR008139">
    <property type="entry name" value="SaposinB_dom"/>
</dbReference>
<dbReference type="PANTHER" id="PTHR11480">
    <property type="entry name" value="SAPOSIN-RELATED"/>
    <property type="match status" value="1"/>
</dbReference>
<dbReference type="PROSITE" id="PS50015">
    <property type="entry name" value="SAP_B"/>
    <property type="match status" value="2"/>
</dbReference>
<dbReference type="SMART" id="SM00741">
    <property type="entry name" value="SapB"/>
    <property type="match status" value="2"/>
</dbReference>
<evidence type="ECO:0000313" key="10">
    <source>
        <dbReference type="Proteomes" id="UP000693946"/>
    </source>
</evidence>
<dbReference type="InterPro" id="IPR003119">
    <property type="entry name" value="SAP_A"/>
</dbReference>
<dbReference type="GO" id="GO:0005576">
    <property type="term" value="C:extracellular region"/>
    <property type="evidence" value="ECO:0007669"/>
    <property type="project" value="UniProtKB-SubCell"/>
</dbReference>
<dbReference type="Pfam" id="PF03489">
    <property type="entry name" value="SapB_2"/>
    <property type="match status" value="1"/>
</dbReference>
<feature type="signal peptide" evidence="7">
    <location>
        <begin position="1"/>
        <end position="22"/>
    </location>
</feature>
<dbReference type="Pfam" id="PF05184">
    <property type="entry name" value="SapB_1"/>
    <property type="match status" value="2"/>
</dbReference>
<dbReference type="InterPro" id="IPR007856">
    <property type="entry name" value="SapB_1"/>
</dbReference>